<dbReference type="Gene3D" id="3.40.50.2300">
    <property type="match status" value="1"/>
</dbReference>
<dbReference type="InterPro" id="IPR036641">
    <property type="entry name" value="HPT_dom_sf"/>
</dbReference>
<dbReference type="Gene3D" id="3.30.565.10">
    <property type="entry name" value="Histidine kinase-like ATPase, C-terminal domain"/>
    <property type="match status" value="1"/>
</dbReference>
<protein>
    <recommendedName>
        <fullName evidence="3">Chemotaxis protein CheA</fullName>
        <ecNumber evidence="2">2.7.13.3</ecNumber>
    </recommendedName>
</protein>
<feature type="region of interest" description="Disordered" evidence="11">
    <location>
        <begin position="1148"/>
        <end position="1192"/>
    </location>
</feature>
<dbReference type="Pfam" id="PF00072">
    <property type="entry name" value="Response_reg"/>
    <property type="match status" value="1"/>
</dbReference>
<sequence>MTKQSNELVALEWLIEPLNKELDDLHAYGATSVSDLLLHFSREYNSLSNVLLMANLPEFNKLARVISEASHYFATLEKAGAFAPKIIYASRLLQHEINRYATIGFVRRSMLNTRTCYLGLVYAHVGGNADKQGILQSAVGKSFSGQVNLAISAVRFLDDKSYQEIHQAWKVLAGQLIQSGVNGDQLTKLRNVSTHLASATNEITLQKLWLLTALWLENIALNGEPLPHYYAHILGELDRVIVFQKTGLALELEASIWMESLIVDMYVMLASLNIQNESAQNLFKHLNDILEDDQTFFPHILTTIEGLVFALADNKIQIDTLYALQEQLSGRGWSFYARYVEQIISDANTAQSSDEMFAQMQWQLNTQLQDLYTAIASTAEVINAKENQYDTSVMTGERDVLREVRILMEEIKDRFAVYLQDKQVNHLPSIKHFESLIKNFNDMGLFDAAGVATKLLTVFEKLQVQALAHISWQLAHKVAESLSLFEMFLDNLAQQVLDHALLTRTEECIDGVATLLDGVSDGDELAQIESERQSANRYNILYDDMGEHDPVLVNDVQDVPSIFDEPLSFVQTGQMVDSLDDSFMDTSEGANEEQLTPINLDDAQIFGQADQSFEMTEEQIDSIADDGHLSELPSSGFDDQNKVNESDSSEPSLNIFEDVHSDDKVLEVSNDDWGDDVLFEDFDADVTVNEMVVSHDVELQIIDSQDEMNDASVDVLEVALDESQNVDADCLTGDILKSQGYDIQILDQSIGLDEVSVLSELNADNTNEDINPKEGTVSDNIGQSDDDESIFDDVFASSFNMSLNEVDKPANQVGGESQNDDLDDWFDDSLVFDDNFGIDDIKQSTQESHAQPLMAETSDEDDMLIFDDGLTLDDEIVHKNEVVIESTIDIEMADETISEQLVAHEVAVDDLAVVLDGDAIDNPLSDDQIELDLSGEDISLDWADDKDNELTVDELPQETESEQSDDGLLVAVDEEIRLSDYVDEGTVDNVIPSLDSSELLSDASDVPDELTDTATDVDIFDESIVFDDAPNDTADDVEVETVESELADDVVMSDDAILADEVELGEVEPGMDEPIPESQADETAEELMFADEENILIGDDEDLMVSDDDAEIESGLHGDTDTDEILIGEDDEIIFDDDPEDVDVALEAESEVSSKTQADEYAEQSETQMSESSADDATEHNIQDSQDDDNARDISEVYLTAKASLKEDDFSHDEEFREIFIEEVDEVMEEMHTHLPKWQADPQNLKPLKDIRRNWHTLKGSGRMVGAFQVGETAWAIENMLNRVLDETVKVSPDVVAIVSETAEIIPVMVQDFANSQPPSVDNALVVMRANNILAGRPMDEGKPEPAGESIEDGIQDEPLVETDELVSDDVADDNIMIGEDDDEPIGDELADADEIESVSKEIVGAGIANDEQDQTADMPAVLLPFIETAKATTHESMEVDEDIREIYIEEAGEVLETIIPLFDKYQNNPNKTVLTDIRRGFHTLKGSGRMVGAYELGELAWSIENMLNRVLDETVPMDGGMQAFIGDVLAEFGSLVAIFESKSEDYPAKIKLWEAIAHAYSKGHGKEFDYRALNLADDITDSATESLVIDDMGGMDIGNDVDEQVEEPSPSHGDDVQAVTASDDEAELERAEMDDVQNNVEDVEDVEDVEIEETANKTTNEALSLVEQAGQLMSSTVPSSPADDEEDMLCQIFIEEARELLADVSAFLGAHEQDGEVAVDNDVVRAFHTLRGASGLAPLVAVGEVGAIIESGLQSLQHHDAPMGNKHKQALKDAVILIETHLDAYNNTNSEASSQAALNELDGDRQEIEQLMAGDIDVYHVESLIEGIDDLLDAELELESMSAKEAGVISDYAKTQLAQIDMLSARTHDLPKFQSLLASLKSAYELMAEHTEQAKDDTFIDALLAVHHELIGLFDAMAGSMALTVDKAILNTLNGITLERESYYQELGSTLKEQSKKEQSKTQEETTQVIAEHDAGKEISPVRLESIGTDDELLEIFLEEALELDAEVTEVFGQWREDKDNLDYLKTLQRHLHTIKGGARLAGISSIGDLTHEAESVYERFTNKQMTVTDPWVRTMQRVQDVLSLQLDAVKNTKLSFFADNTIADLQASLSAGEVPEGVMIAIPILESKKEEVAPVSVQPTTSELDEGVRYESLIEDSWQGNLPDKDILGVFLEEAKDLAESSSEDFAAFRHNTSDVASLQALQRKLHTIKGGARMVSANGVADLAHEMETVYEDLGNRRLPATRMVANLLFACHDWITAAVGLLENNYNSPRPTPLIDALHRFIKKPDSLNEVPTVSLEKEIDFINEYQAFLLASKNTRDISRMPPMKGVFGESVDSSNNNEMIRISASLLERMINLSGEAAINRARIDMNLASITGSIEEMGMTVQRLFDQLRRMDIELEEQILAQIDDDTFDEDFDPLEMDQYSSLNQLSKSLSESASDLLDIKATMLDKTRDGENLLLQLSRTQADLQDSLMNSRMVPFSRLTPRLQRIVRQTASELGKNVELTVVNADDEMDRSILDRITSPLEHMLRNAVDHGVEIPTKRSELGKPLMGRITLEVLREGGEMVILLSDDGAGVNVEAVRNKAISQGLIHPDEQLSDNDIMQYIFNAGLSTTSKVTQISGRGVGMDVVRTEIRQLGGSVSVESKLGEGSRFIIRVPLTVAMSDALIVRVADRQYAIPLVQIERVVQMNASELLAYHQSGDNTIRIDNKNYRLRYLNEILTGNYFNEIISGTTLPVIIIKTQTGQALALQVDEIVGSRIEIVVKPLGRQLSNLSGISAATIMGDGSVMLILDLLALMRTAQTRREVEVVEPESSRRRLIMVVDDSVTVRKVTSRFLERQGFEAIVAKDGVDAIEILQDAMPDLMLLDIEMPRMDGFEVATQVRHSPRLSHLPIIMITSRTGEKHRERAFEIGVNDYMGKPFQEVELLERIGNLLNIKAS</sequence>
<dbReference type="InterPro" id="IPR036890">
    <property type="entry name" value="HATPase_C_sf"/>
</dbReference>
<feature type="region of interest" description="Disordered" evidence="11">
    <location>
        <begin position="1597"/>
        <end position="1620"/>
    </location>
</feature>
<dbReference type="EMBL" id="UGQF01000001">
    <property type="protein sequence ID" value="STZ04237.1"/>
    <property type="molecule type" value="Genomic_DNA"/>
</dbReference>
<dbReference type="CDD" id="cd00088">
    <property type="entry name" value="HPT"/>
    <property type="match status" value="3"/>
</dbReference>
<dbReference type="SMART" id="SM00073">
    <property type="entry name" value="HPT"/>
    <property type="match status" value="5"/>
</dbReference>
<keyword evidence="5 17" id="KW-0808">Transferase</keyword>
<evidence type="ECO:0000256" key="5">
    <source>
        <dbReference type="ARBA" id="ARBA00022679"/>
    </source>
</evidence>
<dbReference type="Proteomes" id="UP000190777">
    <property type="component" value="Unassembled WGS sequence"/>
</dbReference>
<dbReference type="RefSeq" id="WP_079324118.1">
    <property type="nucleotide sequence ID" value="NZ_MXAP01000015.1"/>
</dbReference>
<evidence type="ECO:0000256" key="8">
    <source>
        <dbReference type="ARBA" id="ARBA00035100"/>
    </source>
</evidence>
<evidence type="ECO:0000259" key="12">
    <source>
        <dbReference type="PROSITE" id="PS50109"/>
    </source>
</evidence>
<gene>
    <name evidence="17" type="primary">cheA_2</name>
    <name evidence="16" type="ORF">B5J93_01620</name>
    <name evidence="17" type="ORF">NCTC11012_02507</name>
</gene>
<feature type="domain" description="CheW-like" evidence="14">
    <location>
        <begin position="2667"/>
        <end position="2807"/>
    </location>
</feature>
<dbReference type="GO" id="GO:0005737">
    <property type="term" value="C:cytoplasm"/>
    <property type="evidence" value="ECO:0007669"/>
    <property type="project" value="InterPro"/>
</dbReference>
<keyword evidence="18" id="KW-1185">Reference proteome</keyword>
<dbReference type="InterPro" id="IPR036061">
    <property type="entry name" value="CheW-like_dom_sf"/>
</dbReference>
<evidence type="ECO:0000256" key="2">
    <source>
        <dbReference type="ARBA" id="ARBA00012438"/>
    </source>
</evidence>
<comment type="function">
    <text evidence="8">Involved in the transmission of sensory signals from the chemoreceptors to the flagellar motors. CheA is autophosphorylated; it can transfer its phosphate group to either CheB or CheY.</text>
</comment>
<feature type="domain" description="Response regulatory" evidence="13">
    <location>
        <begin position="2823"/>
        <end position="2939"/>
    </location>
</feature>
<keyword evidence="4 10" id="KW-0597">Phosphoprotein</keyword>
<dbReference type="GO" id="GO:0006935">
    <property type="term" value="P:chemotaxis"/>
    <property type="evidence" value="ECO:0007669"/>
    <property type="project" value="InterPro"/>
</dbReference>
<evidence type="ECO:0000256" key="9">
    <source>
        <dbReference type="PROSITE-ProRule" id="PRU00110"/>
    </source>
</evidence>
<evidence type="ECO:0000313" key="17">
    <source>
        <dbReference type="EMBL" id="STZ04237.1"/>
    </source>
</evidence>
<dbReference type="InterPro" id="IPR001789">
    <property type="entry name" value="Sig_transdc_resp-reg_receiver"/>
</dbReference>
<accession>A0A378QTL2</accession>
<feature type="domain" description="HPt" evidence="15">
    <location>
        <begin position="1683"/>
        <end position="1786"/>
    </location>
</feature>
<dbReference type="SMART" id="SM00448">
    <property type="entry name" value="REC"/>
    <property type="match status" value="1"/>
</dbReference>
<dbReference type="SUPFAM" id="SSF52172">
    <property type="entry name" value="CheY-like"/>
    <property type="match status" value="1"/>
</dbReference>
<proteinExistence type="predicted"/>
<dbReference type="Pfam" id="PF02518">
    <property type="entry name" value="HATPase_c"/>
    <property type="match status" value="1"/>
</dbReference>
<evidence type="ECO:0000259" key="14">
    <source>
        <dbReference type="PROSITE" id="PS50851"/>
    </source>
</evidence>
<keyword evidence="6" id="KW-0418">Kinase</keyword>
<feature type="modified residue" description="Phosphohistidine" evidence="9">
    <location>
        <position position="1256"/>
    </location>
</feature>
<dbReference type="GO" id="GO:0000155">
    <property type="term" value="F:phosphorelay sensor kinase activity"/>
    <property type="evidence" value="ECO:0007669"/>
    <property type="project" value="InterPro"/>
</dbReference>
<dbReference type="PANTHER" id="PTHR43395:SF8">
    <property type="entry name" value="HISTIDINE KINASE"/>
    <property type="match status" value="1"/>
</dbReference>
<dbReference type="InterPro" id="IPR003594">
    <property type="entry name" value="HATPase_dom"/>
</dbReference>
<feature type="modified residue" description="Phosphohistidine" evidence="9">
    <location>
        <position position="2034"/>
    </location>
</feature>
<feature type="region of interest" description="Disordered" evidence="11">
    <location>
        <begin position="626"/>
        <end position="653"/>
    </location>
</feature>
<dbReference type="InterPro" id="IPR002545">
    <property type="entry name" value="CheW-lke_dom"/>
</dbReference>
<evidence type="ECO:0000259" key="15">
    <source>
        <dbReference type="PROSITE" id="PS50894"/>
    </source>
</evidence>
<feature type="domain" description="HPt" evidence="15">
    <location>
        <begin position="1437"/>
        <end position="1547"/>
    </location>
</feature>
<dbReference type="InterPro" id="IPR008207">
    <property type="entry name" value="Sig_transdc_His_kin_Hpt_dom"/>
</dbReference>
<dbReference type="InterPro" id="IPR005467">
    <property type="entry name" value="His_kinase_dom"/>
</dbReference>
<evidence type="ECO:0000313" key="16">
    <source>
        <dbReference type="EMBL" id="OPH39981.1"/>
    </source>
</evidence>
<reference evidence="16 18" key="1">
    <citation type="submission" date="2017-03" db="EMBL/GenBank/DDBJ databases">
        <title>Draft genome sequence of Moraxella equi CCUG 4950T type strain.</title>
        <authorList>
            <person name="Salva-Serra F."/>
            <person name="Engstrom-Jakobsson H."/>
            <person name="Thorell K."/>
            <person name="Jaen-Luchoro D."/>
            <person name="Gonzales-Siles L."/>
            <person name="Karlsson R."/>
            <person name="Yazdan S."/>
            <person name="Boulund F."/>
            <person name="Johnning A."/>
            <person name="Engstrand L."/>
            <person name="Kristiansson E."/>
            <person name="Moore E."/>
        </authorList>
    </citation>
    <scope>NUCLEOTIDE SEQUENCE [LARGE SCALE GENOMIC DNA]</scope>
    <source>
        <strain evidence="16 18">CCUG 4950</strain>
    </source>
</reference>
<evidence type="ECO:0000256" key="7">
    <source>
        <dbReference type="ARBA" id="ARBA00023012"/>
    </source>
</evidence>
<evidence type="ECO:0000313" key="19">
    <source>
        <dbReference type="Proteomes" id="UP000254618"/>
    </source>
</evidence>
<dbReference type="PROSITE" id="PS50851">
    <property type="entry name" value="CHEW"/>
    <property type="match status" value="1"/>
</dbReference>
<evidence type="ECO:0000256" key="11">
    <source>
        <dbReference type="SAM" id="MobiDB-lite"/>
    </source>
</evidence>
<dbReference type="Gene3D" id="2.30.30.40">
    <property type="entry name" value="SH3 Domains"/>
    <property type="match status" value="1"/>
</dbReference>
<dbReference type="EC" id="2.7.13.3" evidence="2"/>
<dbReference type="InterPro" id="IPR004358">
    <property type="entry name" value="Sig_transdc_His_kin-like_C"/>
</dbReference>
<evidence type="ECO:0000256" key="10">
    <source>
        <dbReference type="PROSITE-ProRule" id="PRU00169"/>
    </source>
</evidence>
<feature type="modified residue" description="Phosphohistidine" evidence="9">
    <location>
        <position position="1483"/>
    </location>
</feature>
<dbReference type="Gene3D" id="1.20.120.160">
    <property type="entry name" value="HPT domain"/>
    <property type="match status" value="5"/>
</dbReference>
<dbReference type="PRINTS" id="PR00344">
    <property type="entry name" value="BCTRLSENSOR"/>
</dbReference>
<feature type="domain" description="Histidine kinase" evidence="12">
    <location>
        <begin position="2413"/>
        <end position="2665"/>
    </location>
</feature>
<dbReference type="PROSITE" id="PS50894">
    <property type="entry name" value="HPT"/>
    <property type="match status" value="5"/>
</dbReference>
<dbReference type="Pfam" id="PF01584">
    <property type="entry name" value="CheW"/>
    <property type="match status" value="1"/>
</dbReference>
<dbReference type="SUPFAM" id="SSF47226">
    <property type="entry name" value="Histidine-containing phosphotransfer domain, HPT domain"/>
    <property type="match status" value="5"/>
</dbReference>
<dbReference type="SUPFAM" id="SSF55874">
    <property type="entry name" value="ATPase domain of HSP90 chaperone/DNA topoisomerase II/histidine kinase"/>
    <property type="match status" value="1"/>
</dbReference>
<feature type="domain" description="HPt" evidence="15">
    <location>
        <begin position="1987"/>
        <end position="2091"/>
    </location>
</feature>
<dbReference type="SUPFAM" id="SSF50341">
    <property type="entry name" value="CheW-like"/>
    <property type="match status" value="1"/>
</dbReference>
<dbReference type="SMART" id="SM00387">
    <property type="entry name" value="HATPase_c"/>
    <property type="match status" value="1"/>
</dbReference>
<dbReference type="PROSITE" id="PS50109">
    <property type="entry name" value="HIS_KIN"/>
    <property type="match status" value="1"/>
</dbReference>
<organism evidence="17 19">
    <name type="scientific">Moraxella equi</name>
    <dbReference type="NCBI Taxonomy" id="60442"/>
    <lineage>
        <taxon>Bacteria</taxon>
        <taxon>Pseudomonadati</taxon>
        <taxon>Pseudomonadota</taxon>
        <taxon>Gammaproteobacteria</taxon>
        <taxon>Moraxellales</taxon>
        <taxon>Moraxellaceae</taxon>
        <taxon>Moraxella</taxon>
    </lineage>
</organism>
<reference evidence="17 19" key="2">
    <citation type="submission" date="2018-06" db="EMBL/GenBank/DDBJ databases">
        <authorList>
            <consortium name="Pathogen Informatics"/>
            <person name="Doyle S."/>
        </authorList>
    </citation>
    <scope>NUCLEOTIDE SEQUENCE [LARGE SCALE GENOMIC DNA]</scope>
    <source>
        <strain evidence="17 19">NCTC11012</strain>
    </source>
</reference>
<feature type="modified residue" description="Phosphohistidine" evidence="9">
    <location>
        <position position="1729"/>
    </location>
</feature>
<evidence type="ECO:0000256" key="3">
    <source>
        <dbReference type="ARBA" id="ARBA00021495"/>
    </source>
</evidence>
<name>A0A378QTL2_9GAMM</name>
<evidence type="ECO:0000256" key="6">
    <source>
        <dbReference type="ARBA" id="ARBA00022777"/>
    </source>
</evidence>
<evidence type="ECO:0000313" key="18">
    <source>
        <dbReference type="Proteomes" id="UP000190777"/>
    </source>
</evidence>
<feature type="modified residue" description="Phosphohistidine" evidence="9">
    <location>
        <position position="2209"/>
    </location>
</feature>
<dbReference type="FunFam" id="3.30.565.10:FF:000016">
    <property type="entry name" value="Chemotaxis protein CheA, putative"/>
    <property type="match status" value="1"/>
</dbReference>
<feature type="domain" description="HPt" evidence="15">
    <location>
        <begin position="2162"/>
        <end position="2269"/>
    </location>
</feature>
<dbReference type="Pfam" id="PF01627">
    <property type="entry name" value="Hpt"/>
    <property type="match status" value="5"/>
</dbReference>
<dbReference type="InterPro" id="IPR011006">
    <property type="entry name" value="CheY-like_superfamily"/>
</dbReference>
<keyword evidence="7" id="KW-0902">Two-component regulatory system</keyword>
<comment type="catalytic activity">
    <reaction evidence="1">
        <text>ATP + protein L-histidine = ADP + protein N-phospho-L-histidine.</text>
        <dbReference type="EC" id="2.7.13.3"/>
    </reaction>
</comment>
<evidence type="ECO:0000256" key="4">
    <source>
        <dbReference type="ARBA" id="ARBA00022553"/>
    </source>
</evidence>
<dbReference type="InterPro" id="IPR004105">
    <property type="entry name" value="CheA-like_dim"/>
</dbReference>
<evidence type="ECO:0000259" key="13">
    <source>
        <dbReference type="PROSITE" id="PS50110"/>
    </source>
</evidence>
<dbReference type="Proteomes" id="UP000254618">
    <property type="component" value="Unassembled WGS sequence"/>
</dbReference>
<dbReference type="SMART" id="SM00260">
    <property type="entry name" value="CheW"/>
    <property type="match status" value="1"/>
</dbReference>
<evidence type="ECO:0000256" key="1">
    <source>
        <dbReference type="ARBA" id="ARBA00000085"/>
    </source>
</evidence>
<feature type="modified residue" description="4-aspartylphosphate" evidence="10">
    <location>
        <position position="2872"/>
    </location>
</feature>
<feature type="domain" description="HPt" evidence="15">
    <location>
        <begin position="1209"/>
        <end position="1313"/>
    </location>
</feature>
<dbReference type="PROSITE" id="PS50110">
    <property type="entry name" value="RESPONSE_REGULATORY"/>
    <property type="match status" value="1"/>
</dbReference>
<dbReference type="InterPro" id="IPR051315">
    <property type="entry name" value="Bact_Chemotaxis_CheA"/>
</dbReference>
<dbReference type="EMBL" id="MXAP01000015">
    <property type="protein sequence ID" value="OPH39981.1"/>
    <property type="molecule type" value="Genomic_DNA"/>
</dbReference>
<dbReference type="PANTHER" id="PTHR43395">
    <property type="entry name" value="SENSOR HISTIDINE KINASE CHEA"/>
    <property type="match status" value="1"/>
</dbReference>
<dbReference type="SMART" id="SM01231">
    <property type="entry name" value="H-kinase_dim"/>
    <property type="match status" value="1"/>
</dbReference>